<sequence>MLIEARLSIQLWAEDNRSLIVKRFKKTAYKLFRVRKPNIEYFYIFGCNCYIKNNRDALGKFDAKVDDGFLVGYSTISKAYRVFNKQRQTIEETIHVKFNETNPFSTYSFSDNNDVPENEAPEANIPAAGTASSIPGGFEDVHELPQCWDFVRSSYQTDTRKTVISNLTGRDTRQIHMKQTVPKLICLGLLPGLLEIDPPVNDQTEFPLAGSNPGTLHEQTVREEHDQSETKPDLDSFLSTLNTQRLCFSTIRPLLIGKRQRTNQFVWAWPCTSSVFSVSQGAQEISLFEEEVQIPSCISAFDTTASAESSYAPYDHPVTA</sequence>
<proteinExistence type="predicted"/>
<accession>A0AA38TU25</accession>
<reference evidence="2" key="1">
    <citation type="submission" date="2023-03" db="EMBL/GenBank/DDBJ databases">
        <title>Chromosome-scale reference genome and RAD-based genetic map of yellow starthistle (Centaurea solstitialis) reveal putative structural variation and QTLs associated with invader traits.</title>
        <authorList>
            <person name="Reatini B."/>
            <person name="Cang F.A."/>
            <person name="Jiang Q."/>
            <person name="Mckibben M.T.W."/>
            <person name="Barker M.S."/>
            <person name="Rieseberg L.H."/>
            <person name="Dlugosch K.M."/>
        </authorList>
    </citation>
    <scope>NUCLEOTIDE SEQUENCE</scope>
    <source>
        <strain evidence="2">CAN-66</strain>
        <tissue evidence="2">Leaf</tissue>
    </source>
</reference>
<dbReference type="AlphaFoldDB" id="A0AA38TU25"/>
<comment type="caution">
    <text evidence="2">The sequence shown here is derived from an EMBL/GenBank/DDBJ whole genome shotgun (WGS) entry which is preliminary data.</text>
</comment>
<name>A0AA38TU25_9ASTR</name>
<protein>
    <recommendedName>
        <fullName evidence="1">Retroviral polymerase SH3-like domain-containing protein</fullName>
    </recommendedName>
</protein>
<dbReference type="Pfam" id="PF25597">
    <property type="entry name" value="SH3_retrovirus"/>
    <property type="match status" value="1"/>
</dbReference>
<evidence type="ECO:0000313" key="3">
    <source>
        <dbReference type="Proteomes" id="UP001172457"/>
    </source>
</evidence>
<dbReference type="InterPro" id="IPR057670">
    <property type="entry name" value="SH3_retrovirus"/>
</dbReference>
<gene>
    <name evidence="2" type="ORF">OSB04_002830</name>
</gene>
<dbReference type="Proteomes" id="UP001172457">
    <property type="component" value="Chromosome 1"/>
</dbReference>
<evidence type="ECO:0000313" key="2">
    <source>
        <dbReference type="EMBL" id="KAJ9566864.1"/>
    </source>
</evidence>
<evidence type="ECO:0000259" key="1">
    <source>
        <dbReference type="Pfam" id="PF25597"/>
    </source>
</evidence>
<organism evidence="2 3">
    <name type="scientific">Centaurea solstitialis</name>
    <name type="common">yellow star-thistle</name>
    <dbReference type="NCBI Taxonomy" id="347529"/>
    <lineage>
        <taxon>Eukaryota</taxon>
        <taxon>Viridiplantae</taxon>
        <taxon>Streptophyta</taxon>
        <taxon>Embryophyta</taxon>
        <taxon>Tracheophyta</taxon>
        <taxon>Spermatophyta</taxon>
        <taxon>Magnoliopsida</taxon>
        <taxon>eudicotyledons</taxon>
        <taxon>Gunneridae</taxon>
        <taxon>Pentapetalae</taxon>
        <taxon>asterids</taxon>
        <taxon>campanulids</taxon>
        <taxon>Asterales</taxon>
        <taxon>Asteraceae</taxon>
        <taxon>Carduoideae</taxon>
        <taxon>Cardueae</taxon>
        <taxon>Centaureinae</taxon>
        <taxon>Centaurea</taxon>
    </lineage>
</organism>
<dbReference type="EMBL" id="JARYMX010000001">
    <property type="protein sequence ID" value="KAJ9566864.1"/>
    <property type="molecule type" value="Genomic_DNA"/>
</dbReference>
<feature type="domain" description="Retroviral polymerase SH3-like" evidence="1">
    <location>
        <begin position="47"/>
        <end position="106"/>
    </location>
</feature>
<keyword evidence="3" id="KW-1185">Reference proteome</keyword>